<dbReference type="Gene3D" id="3.40.50.720">
    <property type="entry name" value="NAD(P)-binding Rossmann-like Domain"/>
    <property type="match status" value="1"/>
</dbReference>
<evidence type="ECO:0000313" key="3">
    <source>
        <dbReference type="EMBL" id="GFP77413.1"/>
    </source>
</evidence>
<dbReference type="EMBL" id="BLZR01000001">
    <property type="protein sequence ID" value="GFP77413.1"/>
    <property type="molecule type" value="Genomic_DNA"/>
</dbReference>
<dbReference type="NCBIfam" id="NF005214">
    <property type="entry name" value="PRK06701.1"/>
    <property type="match status" value="1"/>
</dbReference>
<dbReference type="FunFam" id="3.40.50.720:FF:000084">
    <property type="entry name" value="Short-chain dehydrogenase reductase"/>
    <property type="match status" value="1"/>
</dbReference>
<reference evidence="3 4" key="1">
    <citation type="submission" date="2020-07" db="EMBL/GenBank/DDBJ databases">
        <title>A new beta-1,3-glucan-decomposing anaerobic bacterium isolated from anoxic soil subjected to biological soil disinfestation.</title>
        <authorList>
            <person name="Ueki A."/>
            <person name="Tonouchi A."/>
        </authorList>
    </citation>
    <scope>NUCLEOTIDE SEQUENCE [LARGE SCALE GENOMIC DNA]</scope>
    <source>
        <strain evidence="3 4">TW1</strain>
    </source>
</reference>
<dbReference type="CDD" id="cd05355">
    <property type="entry name" value="SDR_c1"/>
    <property type="match status" value="1"/>
</dbReference>
<comment type="similarity">
    <text evidence="1">Belongs to the short-chain dehydrogenases/reductases (SDR) family.</text>
</comment>
<dbReference type="InterPro" id="IPR002347">
    <property type="entry name" value="SDR_fam"/>
</dbReference>
<evidence type="ECO:0000313" key="4">
    <source>
        <dbReference type="Proteomes" id="UP000580568"/>
    </source>
</evidence>
<evidence type="ECO:0000256" key="2">
    <source>
        <dbReference type="ARBA" id="ARBA00023002"/>
    </source>
</evidence>
<dbReference type="PRINTS" id="PR00081">
    <property type="entry name" value="GDHRDH"/>
</dbReference>
<dbReference type="PROSITE" id="PS00061">
    <property type="entry name" value="ADH_SHORT"/>
    <property type="match status" value="1"/>
</dbReference>
<dbReference type="SUPFAM" id="SSF51735">
    <property type="entry name" value="NAD(P)-binding Rossmann-fold domains"/>
    <property type="match status" value="1"/>
</dbReference>
<dbReference type="Proteomes" id="UP000580568">
    <property type="component" value="Unassembled WGS sequence"/>
</dbReference>
<name>A0A6V8SRA8_9CLOT</name>
<dbReference type="InterPro" id="IPR036291">
    <property type="entry name" value="NAD(P)-bd_dom_sf"/>
</dbReference>
<protein>
    <submittedName>
        <fullName evidence="3">General stress protein 39</fullName>
    </submittedName>
</protein>
<dbReference type="InterPro" id="IPR020904">
    <property type="entry name" value="Sc_DH/Rdtase_CS"/>
</dbReference>
<dbReference type="PRINTS" id="PR00080">
    <property type="entry name" value="SDRFAMILY"/>
</dbReference>
<evidence type="ECO:0000256" key="1">
    <source>
        <dbReference type="ARBA" id="ARBA00006484"/>
    </source>
</evidence>
<keyword evidence="4" id="KW-1185">Reference proteome</keyword>
<dbReference type="Pfam" id="PF13561">
    <property type="entry name" value="adh_short_C2"/>
    <property type="match status" value="1"/>
</dbReference>
<keyword evidence="2" id="KW-0560">Oxidoreductase</keyword>
<gene>
    <name evidence="3" type="ORF">bsdtw1_03541</name>
</gene>
<dbReference type="PANTHER" id="PTHR48107">
    <property type="entry name" value="NADPH-DEPENDENT ALDEHYDE REDUCTASE-LIKE PROTEIN, CHLOROPLASTIC-RELATED"/>
    <property type="match status" value="1"/>
</dbReference>
<proteinExistence type="inferred from homology"/>
<dbReference type="PANTHER" id="PTHR48107:SF16">
    <property type="entry name" value="NADPH-DEPENDENT ALDEHYDE REDUCTASE 1, CHLOROPLASTIC"/>
    <property type="match status" value="1"/>
</dbReference>
<dbReference type="GO" id="GO:0016614">
    <property type="term" value="F:oxidoreductase activity, acting on CH-OH group of donors"/>
    <property type="evidence" value="ECO:0007669"/>
    <property type="project" value="UniProtKB-ARBA"/>
</dbReference>
<comment type="caution">
    <text evidence="3">The sequence shown here is derived from an EMBL/GenBank/DDBJ whole genome shotgun (WGS) entry which is preliminary data.</text>
</comment>
<dbReference type="GO" id="GO:0008206">
    <property type="term" value="P:bile acid metabolic process"/>
    <property type="evidence" value="ECO:0007669"/>
    <property type="project" value="UniProtKB-ARBA"/>
</dbReference>
<sequence>MILYYPYMGHKIECKRVPITFPAQHQSVQPGLEYLMHPRPIFDDPDYKGSGKLKNKVAIITGGDSGIGRAVSLAFAKEGADIVIVYLNEHTDANETKTLIESKGSKCILIAGDLRDEDFSKKIVDIAISNLGKIDILVNNAGVQFSQNSIEDISAQQLDDTFRTNIYPMFYLTKAALPYLSSGSAIINTTSVTAYKGAKLLIDYSSTKGAIVSFTRSLSLSLAEKGIRVNAVAPGPVWTPLQPASYHAEYLTSFGLDTEMKRAGQPVELAPTYVYLASDDSTFVTGQILHVNGGSYISS</sequence>
<accession>A0A6V8SRA8</accession>
<organism evidence="3 4">
    <name type="scientific">Clostridium fungisolvens</name>
    <dbReference type="NCBI Taxonomy" id="1604897"/>
    <lineage>
        <taxon>Bacteria</taxon>
        <taxon>Bacillati</taxon>
        <taxon>Bacillota</taxon>
        <taxon>Clostridia</taxon>
        <taxon>Eubacteriales</taxon>
        <taxon>Clostridiaceae</taxon>
        <taxon>Clostridium</taxon>
    </lineage>
</organism>
<dbReference type="AlphaFoldDB" id="A0A6V8SRA8"/>
<dbReference type="RefSeq" id="WP_183278786.1">
    <property type="nucleotide sequence ID" value="NZ_BLZR01000001.1"/>
</dbReference>